<sequence>MDPVPTRCGSWSFALEEGRLSDRFAEPPLRRLTGGLSQMAPSPGLPTELQRAIRGNPTSPQGERSQC</sequence>
<comment type="caution">
    <text evidence="2">The sequence shown here is derived from an EMBL/GenBank/DDBJ whole genome shotgun (WGS) entry which is preliminary data.</text>
</comment>
<dbReference type="EMBL" id="CAKXZT010000196">
    <property type="protein sequence ID" value="CAH2409682.1"/>
    <property type="molecule type" value="Genomic_DNA"/>
</dbReference>
<gene>
    <name evidence="2" type="ORF">MES5069_950006</name>
</gene>
<keyword evidence="3" id="KW-1185">Reference proteome</keyword>
<dbReference type="Proteomes" id="UP001153050">
    <property type="component" value="Unassembled WGS sequence"/>
</dbReference>
<evidence type="ECO:0000313" key="2">
    <source>
        <dbReference type="EMBL" id="CAH2409682.1"/>
    </source>
</evidence>
<name>A0ABN8KK78_9HYPH</name>
<organism evidence="2 3">
    <name type="scientific">Mesorhizobium escarrei</name>
    <dbReference type="NCBI Taxonomy" id="666018"/>
    <lineage>
        <taxon>Bacteria</taxon>
        <taxon>Pseudomonadati</taxon>
        <taxon>Pseudomonadota</taxon>
        <taxon>Alphaproteobacteria</taxon>
        <taxon>Hyphomicrobiales</taxon>
        <taxon>Phyllobacteriaceae</taxon>
        <taxon>Mesorhizobium</taxon>
    </lineage>
</organism>
<evidence type="ECO:0000256" key="1">
    <source>
        <dbReference type="SAM" id="MobiDB-lite"/>
    </source>
</evidence>
<feature type="compositionally biased region" description="Polar residues" evidence="1">
    <location>
        <begin position="56"/>
        <end position="67"/>
    </location>
</feature>
<feature type="region of interest" description="Disordered" evidence="1">
    <location>
        <begin position="32"/>
        <end position="67"/>
    </location>
</feature>
<protein>
    <recommendedName>
        <fullName evidence="4">Propionyl-coenzyme A carboxylase alpha polypeptide</fullName>
    </recommendedName>
</protein>
<accession>A0ABN8KK78</accession>
<evidence type="ECO:0008006" key="4">
    <source>
        <dbReference type="Google" id="ProtNLM"/>
    </source>
</evidence>
<evidence type="ECO:0000313" key="3">
    <source>
        <dbReference type="Proteomes" id="UP001153050"/>
    </source>
</evidence>
<reference evidence="2 3" key="1">
    <citation type="submission" date="2022-03" db="EMBL/GenBank/DDBJ databases">
        <authorList>
            <person name="Brunel B."/>
        </authorList>
    </citation>
    <scope>NUCLEOTIDE SEQUENCE [LARGE SCALE GENOMIC DNA]</scope>
    <source>
        <strain evidence="2">STM5069sample</strain>
    </source>
</reference>
<proteinExistence type="predicted"/>